<sequence length="114" mass="12656">MTYPAWIEGFPGSITVCDREGIVLFMNAQAQSVFAAEGGAALIGSNLLDCHPQAARSKLVEMMKNQQANVYTIEKKGQKKLIYQTPWYDNGQYAGFVELSLVIPSEMPHFIRQG</sequence>
<organism evidence="2">
    <name type="scientific">Longilinea arvoryzae</name>
    <dbReference type="NCBI Taxonomy" id="360412"/>
    <lineage>
        <taxon>Bacteria</taxon>
        <taxon>Bacillati</taxon>
        <taxon>Chloroflexota</taxon>
        <taxon>Anaerolineae</taxon>
        <taxon>Anaerolineales</taxon>
        <taxon>Anaerolineaceae</taxon>
        <taxon>Longilinea</taxon>
    </lineage>
</organism>
<dbReference type="InterPro" id="IPR013656">
    <property type="entry name" value="PAS_4"/>
</dbReference>
<feature type="domain" description="PAS fold-4" evidence="1">
    <location>
        <begin position="9"/>
        <end position="63"/>
    </location>
</feature>
<evidence type="ECO:0000313" key="3">
    <source>
        <dbReference type="Proteomes" id="UP000055060"/>
    </source>
</evidence>
<dbReference type="InterPro" id="IPR035965">
    <property type="entry name" value="PAS-like_dom_sf"/>
</dbReference>
<evidence type="ECO:0000259" key="1">
    <source>
        <dbReference type="Pfam" id="PF08448"/>
    </source>
</evidence>
<keyword evidence="3" id="KW-1185">Reference proteome</keyword>
<evidence type="ECO:0000313" key="2">
    <source>
        <dbReference type="EMBL" id="GAP14804.1"/>
    </source>
</evidence>
<dbReference type="SUPFAM" id="SSF55785">
    <property type="entry name" value="PYP-like sensor domain (PAS domain)"/>
    <property type="match status" value="1"/>
</dbReference>
<dbReference type="AlphaFoldDB" id="A0A0S7BI80"/>
<proteinExistence type="predicted"/>
<dbReference type="Gene3D" id="3.30.450.20">
    <property type="entry name" value="PAS domain"/>
    <property type="match status" value="1"/>
</dbReference>
<dbReference type="Pfam" id="PF08448">
    <property type="entry name" value="PAS_4"/>
    <property type="match status" value="1"/>
</dbReference>
<dbReference type="Proteomes" id="UP000055060">
    <property type="component" value="Unassembled WGS sequence"/>
</dbReference>
<gene>
    <name evidence="2" type="ORF">LARV_02580</name>
</gene>
<dbReference type="EMBL" id="DF967972">
    <property type="protein sequence ID" value="GAP14804.1"/>
    <property type="molecule type" value="Genomic_DNA"/>
</dbReference>
<dbReference type="STRING" id="360412.LARV_02580"/>
<accession>A0A0S7BI80</accession>
<reference evidence="2" key="1">
    <citation type="submission" date="2015-07" db="EMBL/GenBank/DDBJ databases">
        <title>Draft Genome Sequences of Anaerolinea thermolimosa IMO-1, Bellilinea caldifistulae GOMI-1, Leptolinea tardivitalis YMTK-2, Levilinea saccharolytica KIBI-1,Longilinea arvoryzae KOME-1, Previously Described as Members of the Anaerolineaceae (Chloroflexi).</title>
        <authorList>
            <person name="Sekiguchi Y."/>
            <person name="Ohashi A."/>
            <person name="Matsuura N."/>
            <person name="Tourlousse M.D."/>
        </authorList>
    </citation>
    <scope>NUCLEOTIDE SEQUENCE [LARGE SCALE GENOMIC DNA]</scope>
    <source>
        <strain evidence="2">KOME-1</strain>
    </source>
</reference>
<dbReference type="OrthoDB" id="1684212at2"/>
<name>A0A0S7BI80_9CHLR</name>
<protein>
    <recommendedName>
        <fullName evidence="1">PAS fold-4 domain-containing protein</fullName>
    </recommendedName>
</protein>
<dbReference type="RefSeq" id="WP_075074032.1">
    <property type="nucleotide sequence ID" value="NZ_DF967972.1"/>
</dbReference>